<feature type="domain" description="RNA polymerase sigma-70 region 2" evidence="5">
    <location>
        <begin position="22"/>
        <end position="87"/>
    </location>
</feature>
<dbReference type="InterPro" id="IPR014284">
    <property type="entry name" value="RNA_pol_sigma-70_dom"/>
</dbReference>
<dbReference type="OrthoDB" id="9784984at2"/>
<dbReference type="NCBIfam" id="TIGR02937">
    <property type="entry name" value="sigma70-ECF"/>
    <property type="match status" value="1"/>
</dbReference>
<evidence type="ECO:0000256" key="3">
    <source>
        <dbReference type="ARBA" id="ARBA00023082"/>
    </source>
</evidence>
<dbReference type="CDD" id="cd06171">
    <property type="entry name" value="Sigma70_r4"/>
    <property type="match status" value="1"/>
</dbReference>
<sequence>MIEPDLLIKQAKDGNLYAYEQLIEHYIPTIERFAFQSGIPLDYIEDVTQEVCIKMYRFLHHFVNGKFTTWLYQITLNEVRDQYRKKQVMETNLNNYQNELPRNYYEHFYSEFNNDLHNAITALEDKYKFPLILFYFHELTYKEIAIVLNISMPNVKLRILRAKKKLKHQLEGTL</sequence>
<dbReference type="GO" id="GO:0006352">
    <property type="term" value="P:DNA-templated transcription initiation"/>
    <property type="evidence" value="ECO:0007669"/>
    <property type="project" value="InterPro"/>
</dbReference>
<keyword evidence="4" id="KW-0804">Transcription</keyword>
<evidence type="ECO:0000256" key="4">
    <source>
        <dbReference type="ARBA" id="ARBA00023163"/>
    </source>
</evidence>
<dbReference type="Pfam" id="PF04542">
    <property type="entry name" value="Sigma70_r2"/>
    <property type="match status" value="1"/>
</dbReference>
<dbReference type="RefSeq" id="WP_097148508.1">
    <property type="nucleotide sequence ID" value="NZ_OBQC01000002.1"/>
</dbReference>
<evidence type="ECO:0000259" key="6">
    <source>
        <dbReference type="Pfam" id="PF08281"/>
    </source>
</evidence>
<reference evidence="8" key="1">
    <citation type="submission" date="2017-08" db="EMBL/GenBank/DDBJ databases">
        <authorList>
            <person name="Varghese N."/>
            <person name="Submissions S."/>
        </authorList>
    </citation>
    <scope>NUCLEOTIDE SEQUENCE [LARGE SCALE GENOMIC DNA]</scope>
    <source>
        <strain evidence="8">JC23</strain>
    </source>
</reference>
<dbReference type="InterPro" id="IPR013325">
    <property type="entry name" value="RNA_pol_sigma_r2"/>
</dbReference>
<evidence type="ECO:0000313" key="8">
    <source>
        <dbReference type="Proteomes" id="UP000219252"/>
    </source>
</evidence>
<dbReference type="Pfam" id="PF08281">
    <property type="entry name" value="Sigma70_r4_2"/>
    <property type="match status" value="1"/>
</dbReference>
<comment type="similarity">
    <text evidence="1">Belongs to the sigma-70 factor family. ECF subfamily.</text>
</comment>
<dbReference type="Proteomes" id="UP000219252">
    <property type="component" value="Unassembled WGS sequence"/>
</dbReference>
<evidence type="ECO:0000313" key="7">
    <source>
        <dbReference type="EMBL" id="SOC36533.1"/>
    </source>
</evidence>
<accession>A0A285U490</accession>
<dbReference type="InterPro" id="IPR013249">
    <property type="entry name" value="RNA_pol_sigma70_r4_t2"/>
</dbReference>
<dbReference type="InterPro" id="IPR039425">
    <property type="entry name" value="RNA_pol_sigma-70-like"/>
</dbReference>
<keyword evidence="2" id="KW-0805">Transcription regulation</keyword>
<dbReference type="AlphaFoldDB" id="A0A285U490"/>
<organism evidence="7 8">
    <name type="scientific">Ureibacillus acetophenoni</name>
    <dbReference type="NCBI Taxonomy" id="614649"/>
    <lineage>
        <taxon>Bacteria</taxon>
        <taxon>Bacillati</taxon>
        <taxon>Bacillota</taxon>
        <taxon>Bacilli</taxon>
        <taxon>Bacillales</taxon>
        <taxon>Caryophanaceae</taxon>
        <taxon>Ureibacillus</taxon>
    </lineage>
</organism>
<name>A0A285U490_9BACL</name>
<dbReference type="Gene3D" id="1.10.10.10">
    <property type="entry name" value="Winged helix-like DNA-binding domain superfamily/Winged helix DNA-binding domain"/>
    <property type="match status" value="1"/>
</dbReference>
<gene>
    <name evidence="7" type="ORF">SAMN05877842_102455</name>
</gene>
<evidence type="ECO:0000256" key="2">
    <source>
        <dbReference type="ARBA" id="ARBA00023015"/>
    </source>
</evidence>
<evidence type="ECO:0000256" key="1">
    <source>
        <dbReference type="ARBA" id="ARBA00010641"/>
    </source>
</evidence>
<dbReference type="GO" id="GO:0003677">
    <property type="term" value="F:DNA binding"/>
    <property type="evidence" value="ECO:0007669"/>
    <property type="project" value="InterPro"/>
</dbReference>
<proteinExistence type="inferred from homology"/>
<evidence type="ECO:0000259" key="5">
    <source>
        <dbReference type="Pfam" id="PF04542"/>
    </source>
</evidence>
<dbReference type="InterPro" id="IPR036388">
    <property type="entry name" value="WH-like_DNA-bd_sf"/>
</dbReference>
<dbReference type="EMBL" id="OBQC01000002">
    <property type="protein sequence ID" value="SOC36533.1"/>
    <property type="molecule type" value="Genomic_DNA"/>
</dbReference>
<dbReference type="SUPFAM" id="SSF88946">
    <property type="entry name" value="Sigma2 domain of RNA polymerase sigma factors"/>
    <property type="match status" value="1"/>
</dbReference>
<dbReference type="PANTHER" id="PTHR43133:SF60">
    <property type="entry name" value="RNA POLYMERASE SIGMA FACTOR SIGV"/>
    <property type="match status" value="1"/>
</dbReference>
<dbReference type="InterPro" id="IPR013324">
    <property type="entry name" value="RNA_pol_sigma_r3/r4-like"/>
</dbReference>
<dbReference type="SUPFAM" id="SSF88659">
    <property type="entry name" value="Sigma3 and sigma4 domains of RNA polymerase sigma factors"/>
    <property type="match status" value="1"/>
</dbReference>
<dbReference type="GO" id="GO:0016987">
    <property type="term" value="F:sigma factor activity"/>
    <property type="evidence" value="ECO:0007669"/>
    <property type="project" value="UniProtKB-KW"/>
</dbReference>
<protein>
    <submittedName>
        <fullName evidence="7">RNA polymerase sigma (SigY) subunit</fullName>
    </submittedName>
</protein>
<keyword evidence="3" id="KW-0731">Sigma factor</keyword>
<keyword evidence="8" id="KW-1185">Reference proteome</keyword>
<dbReference type="InterPro" id="IPR007627">
    <property type="entry name" value="RNA_pol_sigma70_r2"/>
</dbReference>
<feature type="domain" description="RNA polymerase sigma factor 70 region 4 type 2" evidence="6">
    <location>
        <begin position="115"/>
        <end position="166"/>
    </location>
</feature>
<dbReference type="Gene3D" id="1.10.1740.10">
    <property type="match status" value="1"/>
</dbReference>
<dbReference type="PANTHER" id="PTHR43133">
    <property type="entry name" value="RNA POLYMERASE ECF-TYPE SIGMA FACTO"/>
    <property type="match status" value="1"/>
</dbReference>